<evidence type="ECO:0000313" key="3">
    <source>
        <dbReference type="Proteomes" id="UP000257127"/>
    </source>
</evidence>
<name>A0A3E1EV15_9FLAO</name>
<dbReference type="Proteomes" id="UP000257127">
    <property type="component" value="Unassembled WGS sequence"/>
</dbReference>
<dbReference type="Gene3D" id="3.30.70.100">
    <property type="match status" value="1"/>
</dbReference>
<dbReference type="InterPro" id="IPR011008">
    <property type="entry name" value="Dimeric_a/b-barrel"/>
</dbReference>
<proteinExistence type="predicted"/>
<dbReference type="EMBL" id="QURB01000009">
    <property type="protein sequence ID" value="RFC53323.1"/>
    <property type="molecule type" value="Genomic_DNA"/>
</dbReference>
<dbReference type="GO" id="GO:0004497">
    <property type="term" value="F:monooxygenase activity"/>
    <property type="evidence" value="ECO:0007669"/>
    <property type="project" value="UniProtKB-KW"/>
</dbReference>
<evidence type="ECO:0000313" key="2">
    <source>
        <dbReference type="EMBL" id="RFC53323.1"/>
    </source>
</evidence>
<dbReference type="SUPFAM" id="SSF54909">
    <property type="entry name" value="Dimeric alpha+beta barrel"/>
    <property type="match status" value="1"/>
</dbReference>
<keyword evidence="2" id="KW-0503">Monooxygenase</keyword>
<keyword evidence="3" id="KW-1185">Reference proteome</keyword>
<keyword evidence="2" id="KW-0560">Oxidoreductase</keyword>
<dbReference type="PROSITE" id="PS51725">
    <property type="entry name" value="ABM"/>
    <property type="match status" value="1"/>
</dbReference>
<dbReference type="AlphaFoldDB" id="A0A3E1EV15"/>
<dbReference type="InterPro" id="IPR007138">
    <property type="entry name" value="ABM_dom"/>
</dbReference>
<organism evidence="2 3">
    <name type="scientific">Brumimicrobium aurantiacum</name>
    <dbReference type="NCBI Taxonomy" id="1737063"/>
    <lineage>
        <taxon>Bacteria</taxon>
        <taxon>Pseudomonadati</taxon>
        <taxon>Bacteroidota</taxon>
        <taxon>Flavobacteriia</taxon>
        <taxon>Flavobacteriales</taxon>
        <taxon>Crocinitomicaceae</taxon>
        <taxon>Brumimicrobium</taxon>
    </lineage>
</organism>
<comment type="caution">
    <text evidence="2">The sequence shown here is derived from an EMBL/GenBank/DDBJ whole genome shotgun (WGS) entry which is preliminary data.</text>
</comment>
<protein>
    <submittedName>
        <fullName evidence="2">Antibiotic biosynthesis monooxygenase</fullName>
    </submittedName>
</protein>
<gene>
    <name evidence="2" type="ORF">DXU93_12885</name>
</gene>
<dbReference type="OrthoDB" id="1120859at2"/>
<dbReference type="Pfam" id="PF03992">
    <property type="entry name" value="ABM"/>
    <property type="match status" value="1"/>
</dbReference>
<reference evidence="2 3" key="1">
    <citation type="submission" date="2018-08" db="EMBL/GenBank/DDBJ databases">
        <title>The draft genome squence of Brumimicrobium sp. N62.</title>
        <authorList>
            <person name="Du Z.-J."/>
            <person name="Luo H.-R."/>
        </authorList>
    </citation>
    <scope>NUCLEOTIDE SEQUENCE [LARGE SCALE GENOMIC DNA]</scope>
    <source>
        <strain evidence="2 3">N62</strain>
    </source>
</reference>
<feature type="domain" description="ABM" evidence="1">
    <location>
        <begin position="2"/>
        <end position="95"/>
    </location>
</feature>
<accession>A0A3E1EV15</accession>
<evidence type="ECO:0000259" key="1">
    <source>
        <dbReference type="PROSITE" id="PS51725"/>
    </source>
</evidence>
<sequence length="103" mass="12148">MMTRLVKLTLKPEHLNDFIAHFDTVKEKINAFPGCKGMRLIQDKNNIGVIFTYSEWETDDDLENYRKSELFASIWPTVKSWFDKKAEAWSTETYFDGFSLKND</sequence>